<dbReference type="PROSITE" id="PS50088">
    <property type="entry name" value="ANK_REPEAT"/>
    <property type="match status" value="1"/>
</dbReference>
<dbReference type="Proteomes" id="UP000325433">
    <property type="component" value="Unassembled WGS sequence"/>
</dbReference>
<reference evidence="5" key="1">
    <citation type="submission" date="2019-04" db="EMBL/GenBank/DDBJ databases">
        <title>Friends and foes A comparative genomics studyof 23 Aspergillus species from section Flavi.</title>
        <authorList>
            <consortium name="DOE Joint Genome Institute"/>
            <person name="Kjaerbolling I."/>
            <person name="Vesth T."/>
            <person name="Frisvad J.C."/>
            <person name="Nybo J.L."/>
            <person name="Theobald S."/>
            <person name="Kildgaard S."/>
            <person name="Isbrandt T."/>
            <person name="Kuo A."/>
            <person name="Sato A."/>
            <person name="Lyhne E.K."/>
            <person name="Kogle M.E."/>
            <person name="Wiebenga A."/>
            <person name="Kun R.S."/>
            <person name="Lubbers R.J."/>
            <person name="Makela M.R."/>
            <person name="Barry K."/>
            <person name="Chovatia M."/>
            <person name="Clum A."/>
            <person name="Daum C."/>
            <person name="Haridas S."/>
            <person name="He G."/>
            <person name="LaButti K."/>
            <person name="Lipzen A."/>
            <person name="Mondo S."/>
            <person name="Riley R."/>
            <person name="Salamov A."/>
            <person name="Simmons B.A."/>
            <person name="Magnuson J.K."/>
            <person name="Henrissat B."/>
            <person name="Mortensen U.H."/>
            <person name="Larsen T.O."/>
            <person name="Devries R.P."/>
            <person name="Grigoriev I.V."/>
            <person name="Machida M."/>
            <person name="Baker S.E."/>
            <person name="Andersen M.R."/>
        </authorList>
    </citation>
    <scope>NUCLEOTIDE SEQUENCE [LARGE SCALE GENOMIC DNA]</scope>
    <source>
        <strain evidence="5">CBS 130015</strain>
    </source>
</reference>
<evidence type="ECO:0000256" key="3">
    <source>
        <dbReference type="PROSITE-ProRule" id="PRU00023"/>
    </source>
</evidence>
<keyword evidence="2 3" id="KW-0040">ANK repeat</keyword>
<organism evidence="4 5">
    <name type="scientific">Aspergillus transmontanensis</name>
    <dbReference type="NCBI Taxonomy" id="1034304"/>
    <lineage>
        <taxon>Eukaryota</taxon>
        <taxon>Fungi</taxon>
        <taxon>Dikarya</taxon>
        <taxon>Ascomycota</taxon>
        <taxon>Pezizomycotina</taxon>
        <taxon>Eurotiomycetes</taxon>
        <taxon>Eurotiomycetidae</taxon>
        <taxon>Eurotiales</taxon>
        <taxon>Aspergillaceae</taxon>
        <taxon>Aspergillus</taxon>
        <taxon>Aspergillus subgen. Circumdati</taxon>
    </lineage>
</organism>
<dbReference type="InterPro" id="IPR036770">
    <property type="entry name" value="Ankyrin_rpt-contain_sf"/>
</dbReference>
<dbReference type="EMBL" id="ML738321">
    <property type="protein sequence ID" value="KAE8314011.1"/>
    <property type="molecule type" value="Genomic_DNA"/>
</dbReference>
<evidence type="ECO:0000313" key="4">
    <source>
        <dbReference type="EMBL" id="KAE8314011.1"/>
    </source>
</evidence>
<evidence type="ECO:0000256" key="1">
    <source>
        <dbReference type="ARBA" id="ARBA00022737"/>
    </source>
</evidence>
<dbReference type="AlphaFoldDB" id="A0A5N6VZU4"/>
<accession>A0A5N6VZU4</accession>
<dbReference type="SMART" id="SM00248">
    <property type="entry name" value="ANK"/>
    <property type="match status" value="4"/>
</dbReference>
<dbReference type="InterPro" id="IPR002110">
    <property type="entry name" value="Ankyrin_rpt"/>
</dbReference>
<sequence length="224" mass="25050">MSLPMELFYIIVNYLGTEEIGILTRTSVQLWQSLQAVLYRRAEDKLRNNGRRLLAWAAQHGRLDTNKEFLKFARPKAPLDGLVHSALEKAASAGHEEVVHFLLHVEVNPTLHLRQMDFTKRNSSALIYATAARYTHIVQVLLEAKTDVYIPRMLAGSAEMLAGTPGDVEDPTAIDPTLSMLLMQQGFNVQVTGERRSTLLHYAANSGYAALVAILIELNLDINR</sequence>
<dbReference type="PANTHER" id="PTHR24198">
    <property type="entry name" value="ANKYRIN REPEAT AND PROTEIN KINASE DOMAIN-CONTAINING PROTEIN"/>
    <property type="match status" value="1"/>
</dbReference>
<evidence type="ECO:0000313" key="5">
    <source>
        <dbReference type="Proteomes" id="UP000325433"/>
    </source>
</evidence>
<dbReference type="PROSITE" id="PS50297">
    <property type="entry name" value="ANK_REP_REGION"/>
    <property type="match status" value="1"/>
</dbReference>
<keyword evidence="1" id="KW-0677">Repeat</keyword>
<feature type="repeat" description="ANK" evidence="3">
    <location>
        <begin position="195"/>
        <end position="224"/>
    </location>
</feature>
<keyword evidence="5" id="KW-1185">Reference proteome</keyword>
<gene>
    <name evidence="4" type="ORF">BDV41DRAFT_576142</name>
</gene>
<protein>
    <submittedName>
        <fullName evidence="4">Ankyrin repeat-containing domain protein</fullName>
    </submittedName>
</protein>
<dbReference type="Pfam" id="PF12796">
    <property type="entry name" value="Ank_2"/>
    <property type="match status" value="1"/>
</dbReference>
<dbReference type="PANTHER" id="PTHR24198:SF165">
    <property type="entry name" value="ANKYRIN REPEAT-CONTAINING PROTEIN-RELATED"/>
    <property type="match status" value="1"/>
</dbReference>
<dbReference type="SUPFAM" id="SSF48403">
    <property type="entry name" value="Ankyrin repeat"/>
    <property type="match status" value="1"/>
</dbReference>
<name>A0A5N6VZU4_9EURO</name>
<proteinExistence type="predicted"/>
<evidence type="ECO:0000256" key="2">
    <source>
        <dbReference type="ARBA" id="ARBA00023043"/>
    </source>
</evidence>
<dbReference type="Gene3D" id="1.25.40.20">
    <property type="entry name" value="Ankyrin repeat-containing domain"/>
    <property type="match status" value="2"/>
</dbReference>